<organism evidence="1 2">
    <name type="scientific">Aphanomyces euteiches</name>
    <dbReference type="NCBI Taxonomy" id="100861"/>
    <lineage>
        <taxon>Eukaryota</taxon>
        <taxon>Sar</taxon>
        <taxon>Stramenopiles</taxon>
        <taxon>Oomycota</taxon>
        <taxon>Saprolegniomycetes</taxon>
        <taxon>Saprolegniales</taxon>
        <taxon>Verrucalvaceae</taxon>
        <taxon>Aphanomyces</taxon>
    </lineage>
</organism>
<sequence>MPKVLVVIRQQTLHVCHRIPWRNNLFARRRVLRWGRMRGMSGAESAMSCKLGAVWKLAPSAAAMAKAFPTQMRLRRASFDRAEAEDFPWTMLRAKLSNAAVHLAAVDLAFELAAVFDTEESGVDLVVAVLDRASVPLHVKVAFPRPWCGGKLAAIEEAVHG</sequence>
<dbReference type="VEuPathDB" id="FungiDB:AeMF1_002133"/>
<dbReference type="Proteomes" id="UP000481153">
    <property type="component" value="Unassembled WGS sequence"/>
</dbReference>
<evidence type="ECO:0000313" key="2">
    <source>
        <dbReference type="Proteomes" id="UP000481153"/>
    </source>
</evidence>
<accession>A0A6G0W8F7</accession>
<dbReference type="EMBL" id="VJMJ01000307">
    <property type="protein sequence ID" value="KAF0723419.1"/>
    <property type="molecule type" value="Genomic_DNA"/>
</dbReference>
<gene>
    <name evidence="1" type="ORF">Ae201684_017649</name>
</gene>
<proteinExistence type="predicted"/>
<dbReference type="AlphaFoldDB" id="A0A6G0W8F7"/>
<comment type="caution">
    <text evidence="1">The sequence shown here is derived from an EMBL/GenBank/DDBJ whole genome shotgun (WGS) entry which is preliminary data.</text>
</comment>
<reference evidence="1 2" key="1">
    <citation type="submission" date="2019-07" db="EMBL/GenBank/DDBJ databases">
        <title>Genomics analysis of Aphanomyces spp. identifies a new class of oomycete effector associated with host adaptation.</title>
        <authorList>
            <person name="Gaulin E."/>
        </authorList>
    </citation>
    <scope>NUCLEOTIDE SEQUENCE [LARGE SCALE GENOMIC DNA]</scope>
    <source>
        <strain evidence="1 2">ATCC 201684</strain>
    </source>
</reference>
<keyword evidence="2" id="KW-1185">Reference proteome</keyword>
<protein>
    <submittedName>
        <fullName evidence="1">Uncharacterized protein</fullName>
    </submittedName>
</protein>
<evidence type="ECO:0000313" key="1">
    <source>
        <dbReference type="EMBL" id="KAF0723419.1"/>
    </source>
</evidence>
<name>A0A6G0W8F7_9STRA</name>